<dbReference type="EMBL" id="AMQN01005161">
    <property type="status" value="NOT_ANNOTATED_CDS"/>
    <property type="molecule type" value="Genomic_DNA"/>
</dbReference>
<accession>R7VCD3</accession>
<sequence length="194" mass="22066">MTTLEKSQLLRFSRTSPWTLDLSMTLIRFLCLTIPSSFCTTTVAHVGTRRYQEAFGKLKELLWLRKSASSGLSWRLRCLSYFYIAGFLRYGSTDFMSAILTHPVALPSFRKEVICWNRVRLFAGLGNNPQIGKAMKHTAHTVQLNPATEAALAKIPRTLNDYLESFDYLAEIIRTRVGNKDIFHPAILGIHHTT</sequence>
<evidence type="ECO:0000313" key="3">
    <source>
        <dbReference type="Proteomes" id="UP000014760"/>
    </source>
</evidence>
<dbReference type="EnsemblMetazoa" id="CapteT186017">
    <property type="protein sequence ID" value="CapteP186017"/>
    <property type="gene ID" value="CapteG186017"/>
</dbReference>
<dbReference type="EMBL" id="KB295285">
    <property type="protein sequence ID" value="ELU13345.1"/>
    <property type="molecule type" value="Genomic_DNA"/>
</dbReference>
<proteinExistence type="predicted"/>
<keyword evidence="3" id="KW-1185">Reference proteome</keyword>
<name>R7VCD3_CAPTE</name>
<reference evidence="2" key="3">
    <citation type="submission" date="2015-06" db="UniProtKB">
        <authorList>
            <consortium name="EnsemblMetazoa"/>
        </authorList>
    </citation>
    <scope>IDENTIFICATION</scope>
</reference>
<reference evidence="3" key="1">
    <citation type="submission" date="2012-12" db="EMBL/GenBank/DDBJ databases">
        <authorList>
            <person name="Hellsten U."/>
            <person name="Grimwood J."/>
            <person name="Chapman J.A."/>
            <person name="Shapiro H."/>
            <person name="Aerts A."/>
            <person name="Otillar R.P."/>
            <person name="Terry A.Y."/>
            <person name="Boore J.L."/>
            <person name="Simakov O."/>
            <person name="Marletaz F."/>
            <person name="Cho S.-J."/>
            <person name="Edsinger-Gonzales E."/>
            <person name="Havlak P."/>
            <person name="Kuo D.-H."/>
            <person name="Larsson T."/>
            <person name="Lv J."/>
            <person name="Arendt D."/>
            <person name="Savage R."/>
            <person name="Osoegawa K."/>
            <person name="de Jong P."/>
            <person name="Lindberg D.R."/>
            <person name="Seaver E.C."/>
            <person name="Weisblat D.A."/>
            <person name="Putnam N.H."/>
            <person name="Grigoriev I.V."/>
            <person name="Rokhsar D.S."/>
        </authorList>
    </citation>
    <scope>NUCLEOTIDE SEQUENCE</scope>
    <source>
        <strain evidence="3">I ESC-2004</strain>
    </source>
</reference>
<dbReference type="HOGENOM" id="CLU_1403653_0_0_1"/>
<protein>
    <submittedName>
        <fullName evidence="1 2">Uncharacterized protein</fullName>
    </submittedName>
</protein>
<dbReference type="AlphaFoldDB" id="R7VCD3"/>
<evidence type="ECO:0000313" key="2">
    <source>
        <dbReference type="EnsemblMetazoa" id="CapteP186017"/>
    </source>
</evidence>
<reference evidence="1 3" key="2">
    <citation type="journal article" date="2013" name="Nature">
        <title>Insights into bilaterian evolution from three spiralian genomes.</title>
        <authorList>
            <person name="Simakov O."/>
            <person name="Marletaz F."/>
            <person name="Cho S.J."/>
            <person name="Edsinger-Gonzales E."/>
            <person name="Havlak P."/>
            <person name="Hellsten U."/>
            <person name="Kuo D.H."/>
            <person name="Larsson T."/>
            <person name="Lv J."/>
            <person name="Arendt D."/>
            <person name="Savage R."/>
            <person name="Osoegawa K."/>
            <person name="de Jong P."/>
            <person name="Grimwood J."/>
            <person name="Chapman J.A."/>
            <person name="Shapiro H."/>
            <person name="Aerts A."/>
            <person name="Otillar R.P."/>
            <person name="Terry A.Y."/>
            <person name="Boore J.L."/>
            <person name="Grigoriev I.V."/>
            <person name="Lindberg D.R."/>
            <person name="Seaver E.C."/>
            <person name="Weisblat D.A."/>
            <person name="Putnam N.H."/>
            <person name="Rokhsar D.S."/>
        </authorList>
    </citation>
    <scope>NUCLEOTIDE SEQUENCE</scope>
    <source>
        <strain evidence="1 3">I ESC-2004</strain>
    </source>
</reference>
<gene>
    <name evidence="1" type="ORF">CAPTEDRAFT_186017</name>
</gene>
<organism evidence="1">
    <name type="scientific">Capitella teleta</name>
    <name type="common">Polychaete worm</name>
    <dbReference type="NCBI Taxonomy" id="283909"/>
    <lineage>
        <taxon>Eukaryota</taxon>
        <taxon>Metazoa</taxon>
        <taxon>Spiralia</taxon>
        <taxon>Lophotrochozoa</taxon>
        <taxon>Annelida</taxon>
        <taxon>Polychaeta</taxon>
        <taxon>Sedentaria</taxon>
        <taxon>Scolecida</taxon>
        <taxon>Capitellidae</taxon>
        <taxon>Capitella</taxon>
    </lineage>
</organism>
<evidence type="ECO:0000313" key="1">
    <source>
        <dbReference type="EMBL" id="ELU13345.1"/>
    </source>
</evidence>
<dbReference type="Proteomes" id="UP000014760">
    <property type="component" value="Unassembled WGS sequence"/>
</dbReference>